<dbReference type="Gene3D" id="1.20.120.1600">
    <property type="match status" value="1"/>
</dbReference>
<dbReference type="InterPro" id="IPR006439">
    <property type="entry name" value="HAD-SF_hydro_IA"/>
</dbReference>
<organism evidence="2 3">
    <name type="scientific">Aquilutibacter rugosus</name>
    <dbReference type="NCBI Taxonomy" id="3115820"/>
    <lineage>
        <taxon>Bacteria</taxon>
        <taxon>Pseudomonadati</taxon>
        <taxon>Pseudomonadota</taxon>
        <taxon>Gammaproteobacteria</taxon>
        <taxon>Lysobacterales</taxon>
        <taxon>Lysobacteraceae</taxon>
        <taxon>Aquilutibacter</taxon>
    </lineage>
</organism>
<evidence type="ECO:0000256" key="1">
    <source>
        <dbReference type="ARBA" id="ARBA00022801"/>
    </source>
</evidence>
<dbReference type="Pfam" id="PF00702">
    <property type="entry name" value="Hydrolase"/>
    <property type="match status" value="1"/>
</dbReference>
<dbReference type="EMBL" id="JAZHBO010000001">
    <property type="protein sequence ID" value="MEF2155239.1"/>
    <property type="molecule type" value="Genomic_DNA"/>
</dbReference>
<gene>
    <name evidence="2" type="ORF">V3390_03205</name>
</gene>
<dbReference type="PRINTS" id="PR00413">
    <property type="entry name" value="HADHALOGNASE"/>
</dbReference>
<dbReference type="EC" id="3.1.3.-" evidence="2"/>
<dbReference type="SFLD" id="SFLDS00003">
    <property type="entry name" value="Haloacid_Dehalogenase"/>
    <property type="match status" value="1"/>
</dbReference>
<dbReference type="Proteomes" id="UP001356170">
    <property type="component" value="Unassembled WGS sequence"/>
</dbReference>
<protein>
    <submittedName>
        <fullName evidence="2">HAD family hydrolase</fullName>
        <ecNumber evidence="2">3.1.3.-</ecNumber>
    </submittedName>
</protein>
<dbReference type="RefSeq" id="WP_331689390.1">
    <property type="nucleotide sequence ID" value="NZ_JAZHBN010000003.1"/>
</dbReference>
<accession>A0ABU7V053</accession>
<dbReference type="PANTHER" id="PTHR43316">
    <property type="entry name" value="HYDROLASE, HALOACID DELAHOGENASE-RELATED"/>
    <property type="match status" value="1"/>
</dbReference>
<dbReference type="Gene3D" id="3.40.50.1000">
    <property type="entry name" value="HAD superfamily/HAD-like"/>
    <property type="match status" value="1"/>
</dbReference>
<evidence type="ECO:0000313" key="2">
    <source>
        <dbReference type="EMBL" id="MEF2155239.1"/>
    </source>
</evidence>
<dbReference type="InterPro" id="IPR051540">
    <property type="entry name" value="S-2-haloacid_dehalogenase"/>
</dbReference>
<evidence type="ECO:0000313" key="3">
    <source>
        <dbReference type="Proteomes" id="UP001356170"/>
    </source>
</evidence>
<dbReference type="PANTHER" id="PTHR43316:SF3">
    <property type="entry name" value="HALOACID DEHALOGENASE, TYPE II (AFU_ORTHOLOGUE AFUA_2G07750)-RELATED"/>
    <property type="match status" value="1"/>
</dbReference>
<comment type="caution">
    <text evidence="2">The sequence shown here is derived from an EMBL/GenBank/DDBJ whole genome shotgun (WGS) entry which is preliminary data.</text>
</comment>
<keyword evidence="1 2" id="KW-0378">Hydrolase</keyword>
<dbReference type="SUPFAM" id="SSF56784">
    <property type="entry name" value="HAD-like"/>
    <property type="match status" value="1"/>
</dbReference>
<reference evidence="2 3" key="1">
    <citation type="submission" date="2024-01" db="EMBL/GenBank/DDBJ databases">
        <title>Novel species of the genus Luteimonas isolated from rivers.</title>
        <authorList>
            <person name="Lu H."/>
        </authorList>
    </citation>
    <scope>NUCLEOTIDE SEQUENCE [LARGE SCALE GENOMIC DNA]</scope>
    <source>
        <strain evidence="2 3">FXH3W</strain>
    </source>
</reference>
<dbReference type="InterPro" id="IPR023214">
    <property type="entry name" value="HAD_sf"/>
</dbReference>
<sequence>MIIRAVTFDLDDTLWPFPPIGARIEQRLHEWLEQYAPRTADTFPIHRMRQLRHQVDLEHPQHAHDLSMLRRLTIERALAESGEDTALTDAAFEVFYSERNKVDFYPDAQDAVRRIARLVPIASLSNGNADLERIGLMPPFRHAVSATQMGVAKPDPRLFHAACALLECEPAQVLHVGDHIEMDVMGALDAGMQAAWVNRLGETWPSAYPSPTFTCTELSALADWLESHSTSTI</sequence>
<dbReference type="SFLD" id="SFLDG01129">
    <property type="entry name" value="C1.5:_HAD__Beta-PGM__Phosphata"/>
    <property type="match status" value="1"/>
</dbReference>
<dbReference type="NCBIfam" id="TIGR01509">
    <property type="entry name" value="HAD-SF-IA-v3"/>
    <property type="match status" value="1"/>
</dbReference>
<dbReference type="GO" id="GO:0016787">
    <property type="term" value="F:hydrolase activity"/>
    <property type="evidence" value="ECO:0007669"/>
    <property type="project" value="UniProtKB-KW"/>
</dbReference>
<name>A0ABU7V053_9GAMM</name>
<dbReference type="InterPro" id="IPR036412">
    <property type="entry name" value="HAD-like_sf"/>
</dbReference>
<dbReference type="NCBIfam" id="TIGR01549">
    <property type="entry name" value="HAD-SF-IA-v1"/>
    <property type="match status" value="1"/>
</dbReference>
<keyword evidence="3" id="KW-1185">Reference proteome</keyword>
<proteinExistence type="predicted"/>